<organism evidence="2 3">
    <name type="scientific">Rhizodiscina lignyota</name>
    <dbReference type="NCBI Taxonomy" id="1504668"/>
    <lineage>
        <taxon>Eukaryota</taxon>
        <taxon>Fungi</taxon>
        <taxon>Dikarya</taxon>
        <taxon>Ascomycota</taxon>
        <taxon>Pezizomycotina</taxon>
        <taxon>Dothideomycetes</taxon>
        <taxon>Pleosporomycetidae</taxon>
        <taxon>Aulographales</taxon>
        <taxon>Rhizodiscinaceae</taxon>
        <taxon>Rhizodiscina</taxon>
    </lineage>
</organism>
<evidence type="ECO:0000313" key="2">
    <source>
        <dbReference type="EMBL" id="KAF2095393.1"/>
    </source>
</evidence>
<proteinExistence type="predicted"/>
<evidence type="ECO:0008006" key="4">
    <source>
        <dbReference type="Google" id="ProtNLM"/>
    </source>
</evidence>
<name>A0A9P4I9K5_9PEZI</name>
<feature type="compositionally biased region" description="Acidic residues" evidence="1">
    <location>
        <begin position="453"/>
        <end position="464"/>
    </location>
</feature>
<evidence type="ECO:0000256" key="1">
    <source>
        <dbReference type="SAM" id="MobiDB-lite"/>
    </source>
</evidence>
<keyword evidence="3" id="KW-1185">Reference proteome</keyword>
<feature type="region of interest" description="Disordered" evidence="1">
    <location>
        <begin position="442"/>
        <end position="479"/>
    </location>
</feature>
<dbReference type="AlphaFoldDB" id="A0A9P4I9K5"/>
<dbReference type="EMBL" id="ML978131">
    <property type="protein sequence ID" value="KAF2095393.1"/>
    <property type="molecule type" value="Genomic_DNA"/>
</dbReference>
<reference evidence="2" key="1">
    <citation type="journal article" date="2020" name="Stud. Mycol.">
        <title>101 Dothideomycetes genomes: a test case for predicting lifestyles and emergence of pathogens.</title>
        <authorList>
            <person name="Haridas S."/>
            <person name="Albert R."/>
            <person name="Binder M."/>
            <person name="Bloem J."/>
            <person name="Labutti K."/>
            <person name="Salamov A."/>
            <person name="Andreopoulos B."/>
            <person name="Baker S."/>
            <person name="Barry K."/>
            <person name="Bills G."/>
            <person name="Bluhm B."/>
            <person name="Cannon C."/>
            <person name="Castanera R."/>
            <person name="Culley D."/>
            <person name="Daum C."/>
            <person name="Ezra D."/>
            <person name="Gonzalez J."/>
            <person name="Henrissat B."/>
            <person name="Kuo A."/>
            <person name="Liang C."/>
            <person name="Lipzen A."/>
            <person name="Lutzoni F."/>
            <person name="Magnuson J."/>
            <person name="Mondo S."/>
            <person name="Nolan M."/>
            <person name="Ohm R."/>
            <person name="Pangilinan J."/>
            <person name="Park H.-J."/>
            <person name="Ramirez L."/>
            <person name="Alfaro M."/>
            <person name="Sun H."/>
            <person name="Tritt A."/>
            <person name="Yoshinaga Y."/>
            <person name="Zwiers L.-H."/>
            <person name="Turgeon B."/>
            <person name="Goodwin S."/>
            <person name="Spatafora J."/>
            <person name="Crous P."/>
            <person name="Grigoriev I."/>
        </authorList>
    </citation>
    <scope>NUCLEOTIDE SEQUENCE</scope>
    <source>
        <strain evidence="2">CBS 133067</strain>
    </source>
</reference>
<protein>
    <recommendedName>
        <fullName evidence="4">Arrestin-like N-terminal domain-containing protein</fullName>
    </recommendedName>
</protein>
<gene>
    <name evidence="2" type="ORF">NA57DRAFT_59407</name>
</gene>
<evidence type="ECO:0000313" key="3">
    <source>
        <dbReference type="Proteomes" id="UP000799772"/>
    </source>
</evidence>
<comment type="caution">
    <text evidence="2">The sequence shown here is derived from an EMBL/GenBank/DDBJ whole genome shotgun (WGS) entry which is preliminary data.</text>
</comment>
<dbReference type="OrthoDB" id="3787976at2759"/>
<sequence length="479" mass="53930">MSKLNDLTIPGDASCISAPDATDFRQGTLILKDSQCTKPDSHGYCHCAIRTGGDVLSGVVEVAGPLNVNFTVEVKLEGICRTWIGNEQNYSQIRVPTAVSEHRFLQEVDTVEHCPSPTDAATKTEIQLPFSFVIPRRLISARPVSDLRFLRLHPTVKMGCSFDDYPTKSRYMQPLVFYHLLATIRQKEEGRFPPLPQCEREAIIMPTQAPDPPLYAESYGREYKLQSRVKLRRHLYNRPCGSLELSASEPLSLNLLVAAPRASTTVPIKVSFTPKHSATSDIVPYDWTLVVKSYVRMRVFYSAKCLDREPTLTDVAAKRHIALSTRLTAAEAREYSSLSWRVDRRSPFDAPGDADKKQLPWLAKLQAMVTAPKTLPPSFLSQTAALRYSIVLEVTVANMQMSAAVLELPVQVIRDPRTSYATKTRISMWALSTELRAIEPPRDLDSYPGIERELDEESGDDFDDFHERSEGPPTYRRWI</sequence>
<accession>A0A9P4I9K5</accession>
<dbReference type="Proteomes" id="UP000799772">
    <property type="component" value="Unassembled WGS sequence"/>
</dbReference>